<feature type="signal peptide" evidence="1">
    <location>
        <begin position="1"/>
        <end position="23"/>
    </location>
</feature>
<keyword evidence="3" id="KW-1185">Reference proteome</keyword>
<evidence type="ECO:0000313" key="3">
    <source>
        <dbReference type="Proteomes" id="UP000186806"/>
    </source>
</evidence>
<sequence>MKTMHMLMMPMVLSGGLSTAALADDGGLSPGKLESLLNDADAYGFTHYDEVAIDDGGHLEVEGWRDDGWQLDIDMLVEDGSLLHEKRHKDTIPDWSLTSDELHQALNNAQEAGMKRFSELDVDERGHVEIEGYDAQNSEIDIRLERNDLTVTGVEHD</sequence>
<keyword evidence="1" id="KW-0732">Signal</keyword>
<name>A0A1Q8TBF7_9GAMM</name>
<organism evidence="2 3">
    <name type="scientific">Chromohalobacter japonicus</name>
    <dbReference type="NCBI Taxonomy" id="223900"/>
    <lineage>
        <taxon>Bacteria</taxon>
        <taxon>Pseudomonadati</taxon>
        <taxon>Pseudomonadota</taxon>
        <taxon>Gammaproteobacteria</taxon>
        <taxon>Oceanospirillales</taxon>
        <taxon>Halomonadaceae</taxon>
        <taxon>Chromohalobacter</taxon>
    </lineage>
</organism>
<protein>
    <submittedName>
        <fullName evidence="2">Uncharacterized protein</fullName>
    </submittedName>
</protein>
<evidence type="ECO:0000256" key="1">
    <source>
        <dbReference type="SAM" id="SignalP"/>
    </source>
</evidence>
<comment type="caution">
    <text evidence="2">The sequence shown here is derived from an EMBL/GenBank/DDBJ whole genome shotgun (WGS) entry which is preliminary data.</text>
</comment>
<proteinExistence type="predicted"/>
<dbReference type="STRING" id="223900.GCA_000821045_00319"/>
<dbReference type="RefSeq" id="WP_075369445.1">
    <property type="nucleotide sequence ID" value="NZ_MSDQ01000027.1"/>
</dbReference>
<reference evidence="2 3" key="1">
    <citation type="submission" date="2016-12" db="EMBL/GenBank/DDBJ databases">
        <title>Draft genome sequences of strains Salinicola socius SMB35, Salinicola sp. MH3R3-1 and Chromohalobacter sp. SMB17 from the Verkhnekamsk potash mining region of Russia.</title>
        <authorList>
            <person name="Mavrodi D.V."/>
            <person name="Olsson B.E."/>
            <person name="Korsakova E.S."/>
            <person name="Pyankova A."/>
            <person name="Mavrodi O.V."/>
            <person name="Plotnikova E.G."/>
        </authorList>
    </citation>
    <scope>NUCLEOTIDE SEQUENCE [LARGE SCALE GENOMIC DNA]</scope>
    <source>
        <strain evidence="2 3">SMB17</strain>
    </source>
</reference>
<gene>
    <name evidence="2" type="ORF">BTW10_11045</name>
</gene>
<evidence type="ECO:0000313" key="2">
    <source>
        <dbReference type="EMBL" id="OLO11007.1"/>
    </source>
</evidence>
<dbReference type="Proteomes" id="UP000186806">
    <property type="component" value="Unassembled WGS sequence"/>
</dbReference>
<feature type="chain" id="PRO_5012480580" evidence="1">
    <location>
        <begin position="24"/>
        <end position="157"/>
    </location>
</feature>
<accession>A0A1Q8TBF7</accession>
<dbReference type="EMBL" id="MSDQ01000027">
    <property type="protein sequence ID" value="OLO11007.1"/>
    <property type="molecule type" value="Genomic_DNA"/>
</dbReference>
<dbReference type="AlphaFoldDB" id="A0A1Q8TBF7"/>